<organism evidence="1">
    <name type="scientific">Timema bartmani</name>
    <dbReference type="NCBI Taxonomy" id="61472"/>
    <lineage>
        <taxon>Eukaryota</taxon>
        <taxon>Metazoa</taxon>
        <taxon>Ecdysozoa</taxon>
        <taxon>Arthropoda</taxon>
        <taxon>Hexapoda</taxon>
        <taxon>Insecta</taxon>
        <taxon>Pterygota</taxon>
        <taxon>Neoptera</taxon>
        <taxon>Polyneoptera</taxon>
        <taxon>Phasmatodea</taxon>
        <taxon>Timematodea</taxon>
        <taxon>Timematoidea</taxon>
        <taxon>Timematidae</taxon>
        <taxon>Timema</taxon>
    </lineage>
</organism>
<dbReference type="SUPFAM" id="SSF48113">
    <property type="entry name" value="Heme-dependent peroxidases"/>
    <property type="match status" value="1"/>
</dbReference>
<evidence type="ECO:0000313" key="1">
    <source>
        <dbReference type="EMBL" id="CAD7447222.1"/>
    </source>
</evidence>
<dbReference type="EMBL" id="OD568669">
    <property type="protein sequence ID" value="CAD7447222.1"/>
    <property type="molecule type" value="Genomic_DNA"/>
</dbReference>
<reference evidence="1" key="1">
    <citation type="submission" date="2020-11" db="EMBL/GenBank/DDBJ databases">
        <authorList>
            <person name="Tran Van P."/>
        </authorList>
    </citation>
    <scope>NUCLEOTIDE SEQUENCE</scope>
</reference>
<sequence>MRKELKGAVVPGELGIKVRTIKTVKNDIIVKMENVIQKRKLIEGWDIFSKYLVVEQMARKWPKNCSSQHECLFPEQLNEIRKASISRLLCDNGDDIFSMQPKGFQKISHESQWHTLRREGWTVVPPRIVNNSNQT</sequence>
<proteinExistence type="predicted"/>
<dbReference type="AlphaFoldDB" id="A0A7R9F5V5"/>
<dbReference type="GO" id="GO:0020037">
    <property type="term" value="F:heme binding"/>
    <property type="evidence" value="ECO:0007669"/>
    <property type="project" value="InterPro"/>
</dbReference>
<dbReference type="GO" id="GO:0006979">
    <property type="term" value="P:response to oxidative stress"/>
    <property type="evidence" value="ECO:0007669"/>
    <property type="project" value="InterPro"/>
</dbReference>
<protein>
    <submittedName>
        <fullName evidence="1">Uncharacterized protein</fullName>
    </submittedName>
</protein>
<name>A0A7R9F5V5_9NEOP</name>
<dbReference type="GO" id="GO:0004601">
    <property type="term" value="F:peroxidase activity"/>
    <property type="evidence" value="ECO:0007669"/>
    <property type="project" value="InterPro"/>
</dbReference>
<accession>A0A7R9F5V5</accession>
<gene>
    <name evidence="1" type="ORF">TBIB3V08_LOCUS9538</name>
</gene>
<dbReference type="InterPro" id="IPR010255">
    <property type="entry name" value="Haem_peroxidase_sf"/>
</dbReference>